<reference evidence="14 15" key="1">
    <citation type="submission" date="2019-08" db="EMBL/GenBank/DDBJ databases">
        <title>In-depth cultivation of the pig gut microbiome towards novel bacterial diversity and tailored functional studies.</title>
        <authorList>
            <person name="Wylensek D."/>
            <person name="Hitch T.C.A."/>
            <person name="Clavel T."/>
        </authorList>
    </citation>
    <scope>NUCLEOTIDE SEQUENCE [LARGE SCALE GENOMIC DNA]</scope>
    <source>
        <strain evidence="14 15">SM-530-WT-4B</strain>
    </source>
</reference>
<evidence type="ECO:0000256" key="6">
    <source>
        <dbReference type="ARBA" id="ARBA00022556"/>
    </source>
</evidence>
<comment type="catalytic activity">
    <reaction evidence="13">
        <text>a lipid A disaccharide + ATP = a lipid IVA + ADP + H(+)</text>
        <dbReference type="Rhea" id="RHEA:67840"/>
        <dbReference type="ChEBI" id="CHEBI:15378"/>
        <dbReference type="ChEBI" id="CHEBI:30616"/>
        <dbReference type="ChEBI" id="CHEBI:176343"/>
        <dbReference type="ChEBI" id="CHEBI:176425"/>
        <dbReference type="ChEBI" id="CHEBI:456216"/>
        <dbReference type="EC" id="2.7.1.130"/>
    </reaction>
</comment>
<keyword evidence="9 13" id="KW-0418">Kinase</keyword>
<name>A0A6L5Y8T3_9BACT</name>
<evidence type="ECO:0000256" key="3">
    <source>
        <dbReference type="ARBA" id="ARBA00012071"/>
    </source>
</evidence>
<evidence type="ECO:0000256" key="13">
    <source>
        <dbReference type="HAMAP-Rule" id="MF_00409"/>
    </source>
</evidence>
<evidence type="ECO:0000256" key="1">
    <source>
        <dbReference type="ARBA" id="ARBA00002274"/>
    </source>
</evidence>
<dbReference type="InterPro" id="IPR003758">
    <property type="entry name" value="LpxK"/>
</dbReference>
<dbReference type="AlphaFoldDB" id="A0A6L5Y8T3"/>
<keyword evidence="8 13" id="KW-0547">Nucleotide-binding</keyword>
<gene>
    <name evidence="13 14" type="primary">lpxK</name>
    <name evidence="14" type="ORF">FYJ74_00945</name>
</gene>
<evidence type="ECO:0000313" key="14">
    <source>
        <dbReference type="EMBL" id="MST54621.1"/>
    </source>
</evidence>
<dbReference type="Proteomes" id="UP000473699">
    <property type="component" value="Unassembled WGS sequence"/>
</dbReference>
<evidence type="ECO:0000256" key="12">
    <source>
        <dbReference type="ARBA" id="ARBA00029757"/>
    </source>
</evidence>
<keyword evidence="7 13" id="KW-0808">Transferase</keyword>
<comment type="similarity">
    <text evidence="13">Belongs to the LpxK family.</text>
</comment>
<dbReference type="GO" id="GO:0009029">
    <property type="term" value="F:lipid-A 4'-kinase activity"/>
    <property type="evidence" value="ECO:0007669"/>
    <property type="project" value="UniProtKB-UniRule"/>
</dbReference>
<dbReference type="GO" id="GO:0005524">
    <property type="term" value="F:ATP binding"/>
    <property type="evidence" value="ECO:0007669"/>
    <property type="project" value="UniProtKB-UniRule"/>
</dbReference>
<evidence type="ECO:0000256" key="5">
    <source>
        <dbReference type="ARBA" id="ARBA00022516"/>
    </source>
</evidence>
<evidence type="ECO:0000256" key="10">
    <source>
        <dbReference type="ARBA" id="ARBA00022840"/>
    </source>
</evidence>
<dbReference type="GO" id="GO:0005886">
    <property type="term" value="C:plasma membrane"/>
    <property type="evidence" value="ECO:0007669"/>
    <property type="project" value="TreeGrafter"/>
</dbReference>
<dbReference type="SUPFAM" id="SSF53756">
    <property type="entry name" value="UDP-Glycosyltransferase/glycogen phosphorylase"/>
    <property type="match status" value="1"/>
</dbReference>
<dbReference type="PANTHER" id="PTHR42724:SF1">
    <property type="entry name" value="TETRAACYLDISACCHARIDE 4'-KINASE, MITOCHONDRIAL-RELATED"/>
    <property type="match status" value="1"/>
</dbReference>
<keyword evidence="15" id="KW-1185">Reference proteome</keyword>
<evidence type="ECO:0000256" key="4">
    <source>
        <dbReference type="ARBA" id="ARBA00016436"/>
    </source>
</evidence>
<comment type="pathway">
    <text evidence="2 13">Glycolipid biosynthesis; lipid IV(A) biosynthesis; lipid IV(A) from (3R)-3-hydroxytetradecanoyl-[acyl-carrier-protein] and UDP-N-acetyl-alpha-D-glucosamine: step 6/6.</text>
</comment>
<proteinExistence type="inferred from homology"/>
<sequence length="745" mass="82015">MNFLTKSYLAYSHGEKTVSPWVILKPLGWLGSVIVRTRRAFYDHGVYASEEPPLPVISVGNLTTGGTNKTPFVEFIAEQLSRWGLKPGIVSRGYGGTTSEPVVVLNGNGDRSVVGDEPLLLSSRLTDVPVAVSSDRMADVAALLNHDIDIVVADDAFQHRRMVRDVDIVLVDATCPFGNGTSLPNGILRELPSSLSRAHAVVISKSDQTSPEALRRLKERISRWVSQERIFYSRLADPLWERWDGERFVPVGESMTAFSLIVFSAIGNPHSFRNTILKSGAAILHEFEFKDHHHYDVNDLQKIEDAARKSGGKAICCTEKDIFNLPRGYVPRVPLYVPRISALVEEPDRFWNVVVQALRPQIVVASNGYGEDAIGAKLARKAAQRFPQAEVCAFPLVGSGIPYKKIGVRILPPLSKSPTGGIIKYHLHDLYREIKAGLFRQISRQLSAWDQLRSSCRTVLCVGDAYLLCHTLWGQGKKALMVATAKTKFISGHWKLESFLYRKGCKKVWTRDEETAVELRQNGVTAVFEGNPIMDLSCDNTKETVPWGEGRRLLVLPGSRERAYKDLGLLLRALSKISERCAIAAVMVPAPSIDIDTLAKTAVGWEFDGLHLRRGMLDIVIYRGEVAEAAQGAELLLGLAGTANQVCAGLGVPVLSVIEKGKLVQKKLLGDSELLVEADADVLAEAALDLLADAGRLAYMSSEGRLRLGQSGALDAVLNYAAEHLGWKKRTFVYDELSKRVKFDG</sequence>
<dbReference type="GO" id="GO:0009245">
    <property type="term" value="P:lipid A biosynthetic process"/>
    <property type="evidence" value="ECO:0007669"/>
    <property type="project" value="UniProtKB-UniRule"/>
</dbReference>
<keyword evidence="11 13" id="KW-0443">Lipid metabolism</keyword>
<evidence type="ECO:0000256" key="2">
    <source>
        <dbReference type="ARBA" id="ARBA00004870"/>
    </source>
</evidence>
<dbReference type="UniPathway" id="UPA00359">
    <property type="reaction ID" value="UER00482"/>
</dbReference>
<dbReference type="HAMAP" id="MF_00409">
    <property type="entry name" value="LpxK"/>
    <property type="match status" value="1"/>
</dbReference>
<accession>A0A6L5Y8T3</accession>
<comment type="function">
    <text evidence="1 13">Transfers the gamma-phosphate of ATP to the 4'-position of a tetraacyldisaccharide 1-phosphate intermediate (termed DS-1-P) to form tetraacyldisaccharide 1,4'-bis-phosphate (lipid IVA).</text>
</comment>
<keyword evidence="6 13" id="KW-0441">Lipid A biosynthesis</keyword>
<evidence type="ECO:0000256" key="7">
    <source>
        <dbReference type="ARBA" id="ARBA00022679"/>
    </source>
</evidence>
<dbReference type="EC" id="2.7.1.130" evidence="3 13"/>
<dbReference type="EMBL" id="VUNH01000001">
    <property type="protein sequence ID" value="MST54621.1"/>
    <property type="molecule type" value="Genomic_DNA"/>
</dbReference>
<keyword evidence="5 13" id="KW-0444">Lipid biosynthesis</keyword>
<dbReference type="NCBIfam" id="TIGR00682">
    <property type="entry name" value="lpxK"/>
    <property type="match status" value="1"/>
</dbReference>
<comment type="caution">
    <text evidence="13">Lacks conserved residue(s) required for the propagation of feature annotation.</text>
</comment>
<keyword evidence="10 13" id="KW-0067">ATP-binding</keyword>
<evidence type="ECO:0000256" key="11">
    <source>
        <dbReference type="ARBA" id="ARBA00023098"/>
    </source>
</evidence>
<dbReference type="PANTHER" id="PTHR42724">
    <property type="entry name" value="TETRAACYLDISACCHARIDE 4'-KINASE"/>
    <property type="match status" value="1"/>
</dbReference>
<dbReference type="GO" id="GO:0009244">
    <property type="term" value="P:lipopolysaccharide core region biosynthetic process"/>
    <property type="evidence" value="ECO:0007669"/>
    <property type="project" value="TreeGrafter"/>
</dbReference>
<evidence type="ECO:0000256" key="8">
    <source>
        <dbReference type="ARBA" id="ARBA00022741"/>
    </source>
</evidence>
<comment type="caution">
    <text evidence="14">The sequence shown here is derived from an EMBL/GenBank/DDBJ whole genome shotgun (WGS) entry which is preliminary data.</text>
</comment>
<organism evidence="14 15">
    <name type="scientific">Pyramidobacter porci</name>
    <dbReference type="NCBI Taxonomy" id="2605789"/>
    <lineage>
        <taxon>Bacteria</taxon>
        <taxon>Thermotogati</taxon>
        <taxon>Synergistota</taxon>
        <taxon>Synergistia</taxon>
        <taxon>Synergistales</taxon>
        <taxon>Dethiosulfovibrionaceae</taxon>
        <taxon>Pyramidobacter</taxon>
    </lineage>
</organism>
<evidence type="ECO:0000313" key="15">
    <source>
        <dbReference type="Proteomes" id="UP000473699"/>
    </source>
</evidence>
<evidence type="ECO:0000256" key="9">
    <source>
        <dbReference type="ARBA" id="ARBA00022777"/>
    </source>
</evidence>
<protein>
    <recommendedName>
        <fullName evidence="4 13">Tetraacyldisaccharide 4'-kinase</fullName>
        <ecNumber evidence="3 13">2.7.1.130</ecNumber>
    </recommendedName>
    <alternativeName>
        <fullName evidence="12 13">Lipid A 4'-kinase</fullName>
    </alternativeName>
</protein>
<dbReference type="Pfam" id="PF02606">
    <property type="entry name" value="LpxK"/>
    <property type="match status" value="1"/>
</dbReference>
<dbReference type="RefSeq" id="WP_154527751.1">
    <property type="nucleotide sequence ID" value="NZ_VUNH01000001.1"/>
</dbReference>